<dbReference type="Pfam" id="PF00156">
    <property type="entry name" value="Pribosyltran"/>
    <property type="match status" value="1"/>
</dbReference>
<evidence type="ECO:0000256" key="1">
    <source>
        <dbReference type="ARBA" id="ARBA00008007"/>
    </source>
</evidence>
<proteinExistence type="inferred from homology"/>
<dbReference type="PANTHER" id="PTHR47505:SF1">
    <property type="entry name" value="DNA UTILIZATION PROTEIN YHGH"/>
    <property type="match status" value="1"/>
</dbReference>
<dbReference type="EMBL" id="ADAQ01000008">
    <property type="protein sequence ID" value="EEY73854.1"/>
    <property type="molecule type" value="Genomic_DNA"/>
</dbReference>
<name>D0I476_GRIHO</name>
<feature type="domain" description="Double zinc ribbon" evidence="3">
    <location>
        <begin position="65"/>
        <end position="115"/>
    </location>
</feature>
<dbReference type="Gene3D" id="3.40.50.2020">
    <property type="match status" value="1"/>
</dbReference>
<dbReference type="AlphaFoldDB" id="D0I476"/>
<dbReference type="Pfam" id="PF18912">
    <property type="entry name" value="DZR_2"/>
    <property type="match status" value="1"/>
</dbReference>
<dbReference type="GO" id="GO:0016757">
    <property type="term" value="F:glycosyltransferase activity"/>
    <property type="evidence" value="ECO:0007669"/>
    <property type="project" value="UniProtKB-KW"/>
</dbReference>
<evidence type="ECO:0000259" key="3">
    <source>
        <dbReference type="Pfam" id="PF18912"/>
    </source>
</evidence>
<organism evidence="4 5">
    <name type="scientific">Grimontia hollisae CIP 101886</name>
    <dbReference type="NCBI Taxonomy" id="675812"/>
    <lineage>
        <taxon>Bacteria</taxon>
        <taxon>Pseudomonadati</taxon>
        <taxon>Pseudomonadota</taxon>
        <taxon>Gammaproteobacteria</taxon>
        <taxon>Vibrionales</taxon>
        <taxon>Vibrionaceae</taxon>
        <taxon>Grimontia</taxon>
    </lineage>
</organism>
<evidence type="ECO:0000313" key="4">
    <source>
        <dbReference type="EMBL" id="EEY73854.1"/>
    </source>
</evidence>
<keyword evidence="4" id="KW-0328">Glycosyltransferase</keyword>
<gene>
    <name evidence="4" type="ORF">VHA_000541</name>
</gene>
<dbReference type="SUPFAM" id="SSF53271">
    <property type="entry name" value="PRTase-like"/>
    <property type="match status" value="1"/>
</dbReference>
<accession>D0I476</accession>
<dbReference type="InterPro" id="IPR051910">
    <property type="entry name" value="ComF/GntX_DNA_util-trans"/>
</dbReference>
<protein>
    <submittedName>
        <fullName evidence="4">Predicted amidophosphoribosyltransferase</fullName>
    </submittedName>
</protein>
<dbReference type="Proteomes" id="UP000003604">
    <property type="component" value="Unassembled WGS sequence"/>
</dbReference>
<evidence type="ECO:0000313" key="5">
    <source>
        <dbReference type="Proteomes" id="UP000003604"/>
    </source>
</evidence>
<feature type="domain" description="Phosphoribosyltransferase" evidence="2">
    <location>
        <begin position="188"/>
        <end position="278"/>
    </location>
</feature>
<reference evidence="4 5" key="1">
    <citation type="submission" date="2009-10" db="EMBL/GenBank/DDBJ databases">
        <authorList>
            <consortium name="Los Alamos National Laboratory (LANL)"/>
            <consortium name="National Microbial Pathogen Data Resource (NMPDR)"/>
            <person name="Saunders E.H."/>
            <person name="Munk A.C."/>
            <person name="Tapia R."/>
            <person name="Green L."/>
            <person name="Rogers Y."/>
            <person name="Detter J.C."/>
            <person name="Bruce D."/>
            <person name="Brettin T.S."/>
            <person name="Colwell R.R."/>
            <person name="Huq A."/>
            <person name="Grim C.J."/>
            <person name="Hasan N.A."/>
            <person name="Bartels D."/>
            <person name="Vonstein V."/>
        </authorList>
    </citation>
    <scope>NUCLEOTIDE SEQUENCE [LARGE SCALE GENOMIC DNA]</scope>
    <source>
        <strain evidence="4 5">CIP 101886</strain>
    </source>
</reference>
<dbReference type="eggNOG" id="COG1040">
    <property type="taxonomic scope" value="Bacteria"/>
</dbReference>
<keyword evidence="5" id="KW-1185">Reference proteome</keyword>
<dbReference type="InterPro" id="IPR029057">
    <property type="entry name" value="PRTase-like"/>
</dbReference>
<dbReference type="InterPro" id="IPR000836">
    <property type="entry name" value="PRTase_dom"/>
</dbReference>
<evidence type="ECO:0000259" key="2">
    <source>
        <dbReference type="Pfam" id="PF00156"/>
    </source>
</evidence>
<sequence>MHPVMGSESRQDVLPYSTVHPPAMNENQIGALAFRMPVKIGRHLHCLHRLENTHNAMLNIILRALPLRCQLCQHPLGQSRHPWCETCHASLPRHPRCLQCGLPTPYVIESCGHCLKKPPLWDGLICVGTYTFPYDKLLHRFKYQGHYWLAPALATLLATEIEEPAPLLLPVPMHWRRRISRGFNHSGVLARELAKVLETQYAPNVLKRTRATRQQQGLNRQSRLSNLKSAFSVNGKLPPHVALVDDVVTTGATIAQICSLLRRHGVERIDVYCLCRTPPDAI</sequence>
<dbReference type="PANTHER" id="PTHR47505">
    <property type="entry name" value="DNA UTILIZATION PROTEIN YHGH"/>
    <property type="match status" value="1"/>
</dbReference>
<dbReference type="InterPro" id="IPR044005">
    <property type="entry name" value="DZR_2"/>
</dbReference>
<comment type="caution">
    <text evidence="4">The sequence shown here is derived from an EMBL/GenBank/DDBJ whole genome shotgun (WGS) entry which is preliminary data.</text>
</comment>
<comment type="similarity">
    <text evidence="1">Belongs to the ComF/GntX family.</text>
</comment>
<keyword evidence="4" id="KW-0808">Transferase</keyword>
<dbReference type="CDD" id="cd06223">
    <property type="entry name" value="PRTases_typeI"/>
    <property type="match status" value="1"/>
</dbReference>